<accession>K8P6W6</accession>
<protein>
    <recommendedName>
        <fullName evidence="1">Peptidase S8/S53 domain-containing protein</fullName>
    </recommendedName>
</protein>
<dbReference type="InterPro" id="IPR034074">
    <property type="entry name" value="Y4bN_pept_dom"/>
</dbReference>
<dbReference type="InterPro" id="IPR000209">
    <property type="entry name" value="Peptidase_S8/S53_dom"/>
</dbReference>
<dbReference type="InterPro" id="IPR036852">
    <property type="entry name" value="Peptidase_S8/S53_dom_sf"/>
</dbReference>
<reference evidence="2 3" key="1">
    <citation type="submission" date="2012-04" db="EMBL/GenBank/DDBJ databases">
        <title>The Genome Sequence of Afipia clevelandensis ATCC 49720.</title>
        <authorList>
            <consortium name="The Broad Institute Genome Sequencing Platform"/>
            <person name="Earl A."/>
            <person name="Ward D."/>
            <person name="Feldgarden M."/>
            <person name="Gevers D."/>
            <person name="Huys G."/>
            <person name="Walker B."/>
            <person name="Young S.K."/>
            <person name="Zeng Q."/>
            <person name="Gargeya S."/>
            <person name="Fitzgerald M."/>
            <person name="Haas B."/>
            <person name="Abouelleil A."/>
            <person name="Alvarado L."/>
            <person name="Arachchi H.M."/>
            <person name="Berlin A."/>
            <person name="Chapman S.B."/>
            <person name="Goldberg J."/>
            <person name="Griggs A."/>
            <person name="Gujja S."/>
            <person name="Hansen M."/>
            <person name="Howarth C."/>
            <person name="Imamovic A."/>
            <person name="Larimer J."/>
            <person name="McCowen C."/>
            <person name="Montmayeur A."/>
            <person name="Murphy C."/>
            <person name="Neiman D."/>
            <person name="Pearson M."/>
            <person name="Priest M."/>
            <person name="Roberts A."/>
            <person name="Saif S."/>
            <person name="Shea T."/>
            <person name="Sisk P."/>
            <person name="Sykes S."/>
            <person name="Wortman J."/>
            <person name="Nusbaum C."/>
            <person name="Birren B."/>
        </authorList>
    </citation>
    <scope>NUCLEOTIDE SEQUENCE [LARGE SCALE GENOMIC DNA]</scope>
    <source>
        <strain evidence="2 3">ATCC 49720</strain>
    </source>
</reference>
<dbReference type="Gene3D" id="3.40.50.200">
    <property type="entry name" value="Peptidase S8/S53 domain"/>
    <property type="match status" value="1"/>
</dbReference>
<feature type="domain" description="Peptidase S8/S53" evidence="1">
    <location>
        <begin position="323"/>
        <end position="548"/>
    </location>
</feature>
<dbReference type="PATRIC" id="fig|883079.3.peg.2707"/>
<comment type="caution">
    <text evidence="2">The sequence shown here is derived from an EMBL/GenBank/DDBJ whole genome shotgun (WGS) entry which is preliminary data.</text>
</comment>
<dbReference type="OrthoDB" id="8266064at2"/>
<gene>
    <name evidence="2" type="ORF">HMPREF9696_02652</name>
</gene>
<dbReference type="RefSeq" id="WP_002713518.1">
    <property type="nucleotide sequence ID" value="NZ_KB375281.1"/>
</dbReference>
<name>K8P6W6_9BRAD</name>
<dbReference type="GO" id="GO:0006508">
    <property type="term" value="P:proteolysis"/>
    <property type="evidence" value="ECO:0007669"/>
    <property type="project" value="InterPro"/>
</dbReference>
<dbReference type="EMBL" id="AGWY01000011">
    <property type="protein sequence ID" value="EKS35380.1"/>
    <property type="molecule type" value="Genomic_DNA"/>
</dbReference>
<dbReference type="AlphaFoldDB" id="K8P6W6"/>
<keyword evidence="3" id="KW-1185">Reference proteome</keyword>
<dbReference type="HOGENOM" id="CLU_369925_0_0_5"/>
<proteinExistence type="predicted"/>
<sequence>MADRPTPLLNPVLSLRVEPAPKAGSRGGKGRQSINVARLPEQIRVLGAASRALLGSRAQLSTFSGKTHLVARMFIDSLAPTKAPNDLFHPTQACQLVAPVKHGYLIEADVDELERLNYVIEHPSNIKVQADISNVKELGLYSADEKLRGRDLQQMWDAALDDEEGGKLFIVWLAPFRDQAAQTALLDQVNVLADTGTIQPTFSLPPQLFATREEAARAQPLAVSRQSSIARAMRSYRAHGAARTMIRVPSLDGLNQLVASGASYRIDPVRPIRAAQPGVGQHPDVPVDLTGAPVVGVIDGGLHAPSYATAEAWRVTPSLIPDVHADRVHGNGVTSLVVHAHAWNNNRPLPPLNCRVGTVQAVPHRNSRHPFNTTALIDHLMQVFRDHPETRVWNISANEEAPFNPNDISYLGHELTLLARQHGILPVISIGNVSQSNSDGPNAPADCEAAISVGGRIASGTGAPGDGCPRCLPGPGPDGMLKPDLSWFSELRMVGGVIDTGSSYATPLVSSVAAHTFAKLRDPSPDLVKALLINAAERDTHDPRLGWGTPFNGAAPWECHNGSVTLAWRARLTPGSAYYWNGIPIPPEMVKDGKLTGRGRLTAVLSPMVSPHASSNYFATRLQTALQYPKGKDKWDNLLGTMKESSLAETDARKELAKWQPVRRHSREFDALKFQGNHFRLFAQVFARDLYQFGRTRAEEIGPQEVAFVLTLWGADGDETIHDSTVRALGNFVESAVINQEIEIQQ</sequence>
<evidence type="ECO:0000313" key="3">
    <source>
        <dbReference type="Proteomes" id="UP000001095"/>
    </source>
</evidence>
<dbReference type="Proteomes" id="UP000001095">
    <property type="component" value="Unassembled WGS sequence"/>
</dbReference>
<evidence type="ECO:0000313" key="2">
    <source>
        <dbReference type="EMBL" id="EKS35380.1"/>
    </source>
</evidence>
<dbReference type="GO" id="GO:0004252">
    <property type="term" value="F:serine-type endopeptidase activity"/>
    <property type="evidence" value="ECO:0007669"/>
    <property type="project" value="InterPro"/>
</dbReference>
<organism evidence="2 3">
    <name type="scientific">Afipia clevelandensis ATCC 49720</name>
    <dbReference type="NCBI Taxonomy" id="883079"/>
    <lineage>
        <taxon>Bacteria</taxon>
        <taxon>Pseudomonadati</taxon>
        <taxon>Pseudomonadota</taxon>
        <taxon>Alphaproteobacteria</taxon>
        <taxon>Hyphomicrobiales</taxon>
        <taxon>Nitrobacteraceae</taxon>
        <taxon>Afipia</taxon>
    </lineage>
</organism>
<dbReference type="SUPFAM" id="SSF52743">
    <property type="entry name" value="Subtilisin-like"/>
    <property type="match status" value="1"/>
</dbReference>
<evidence type="ECO:0000259" key="1">
    <source>
        <dbReference type="Pfam" id="PF00082"/>
    </source>
</evidence>
<dbReference type="CDD" id="cd04847">
    <property type="entry name" value="Peptidases_S8_Subtilisin_like_2"/>
    <property type="match status" value="1"/>
</dbReference>
<dbReference type="Pfam" id="PF00082">
    <property type="entry name" value="Peptidase_S8"/>
    <property type="match status" value="1"/>
</dbReference>